<keyword evidence="6 8" id="KW-0711">Selenium</keyword>
<dbReference type="GO" id="GO:0001717">
    <property type="term" value="P:conversion of seryl-tRNAsec to selenocys-tRNAsec"/>
    <property type="evidence" value="ECO:0007669"/>
    <property type="project" value="UniProtKB-UniRule"/>
</dbReference>
<dbReference type="Gene3D" id="3.40.640.10">
    <property type="entry name" value="Type I PLP-dependent aspartate aminotransferase-like (Major domain)"/>
    <property type="match status" value="1"/>
</dbReference>
<sequence>MTELESRNLRRLPSVTTILDHVPPAILLRFGHPAVTTAIRTRIDCAREAIKAGAAPATIEDLVLRALLQLEQEAGSSLRPLFNLTGTVLHTNLGRAVLAEPAIDAAIVAMREVVALEFDLETGQRGDRDNHLRDLLCKLTGAEDGTIVNNNAAAVLLALNTLAQQREAIVSRGELIEIGGAFRMPDIMTRAGAIMVEVGTTNRTHAKDYRAALSPQTGAILKVHTSNYRIQGFTAEVGAAELAAIGATASVPLLYDLGSGSLIDLSHYGLGRESTVREAVRQGAALVTFSGDKLLGGPQAGFIVGRADLIAAVNSNPLKRALRVDKIRLAAIEATLKLYHDPERLAERLPTLRLLARPKHEIEALARRLLPIVTQTLGDGFTVALCECDSQIGSGALPLEAIASAGLAIRSRSSSGALNQLTTALRRLTRPIIGRTADGGLILDLRCLTDEDQFVSTLSELGDQALI</sequence>
<evidence type="ECO:0000256" key="7">
    <source>
        <dbReference type="ARBA" id="ARBA00044507"/>
    </source>
</evidence>
<keyword evidence="5 8" id="KW-0648">Protein biosynthesis</keyword>
<dbReference type="GO" id="GO:0004125">
    <property type="term" value="F:L-seryl-tRNA(Sec) selenium transferase activity"/>
    <property type="evidence" value="ECO:0007669"/>
    <property type="project" value="UniProtKB-UniRule"/>
</dbReference>
<evidence type="ECO:0000256" key="4">
    <source>
        <dbReference type="ARBA" id="ARBA00022898"/>
    </source>
</evidence>
<accession>A0A844SLT9</accession>
<evidence type="ECO:0000256" key="5">
    <source>
        <dbReference type="ARBA" id="ARBA00022917"/>
    </source>
</evidence>
<gene>
    <name evidence="8" type="primary">selA</name>
    <name evidence="10" type="ORF">GPL21_07210</name>
</gene>
<evidence type="ECO:0000256" key="2">
    <source>
        <dbReference type="ARBA" id="ARBA00022490"/>
    </source>
</evidence>
<evidence type="ECO:0000256" key="6">
    <source>
        <dbReference type="ARBA" id="ARBA00023266"/>
    </source>
</evidence>
<evidence type="ECO:0000313" key="11">
    <source>
        <dbReference type="Proteomes" id="UP000436468"/>
    </source>
</evidence>
<dbReference type="Pfam" id="PF03841">
    <property type="entry name" value="SelA"/>
    <property type="match status" value="1"/>
</dbReference>
<dbReference type="InterPro" id="IPR004534">
    <property type="entry name" value="SelA_trans"/>
</dbReference>
<evidence type="ECO:0000256" key="9">
    <source>
        <dbReference type="PIRSR" id="PIRSR618319-50"/>
    </source>
</evidence>
<keyword evidence="3 8" id="KW-0808">Transferase</keyword>
<protein>
    <recommendedName>
        <fullName evidence="8">L-seryl-tRNA(Sec) selenium transferase</fullName>
        <ecNumber evidence="8">2.9.1.1</ecNumber>
    </recommendedName>
    <alternativeName>
        <fullName evidence="8">Selenocysteine synthase</fullName>
        <shortName evidence="8">Sec synthase</shortName>
    </alternativeName>
    <alternativeName>
        <fullName evidence="8">Selenocysteinyl-tRNA(Sec) synthase</fullName>
    </alternativeName>
</protein>
<dbReference type="EMBL" id="WQNF01000004">
    <property type="protein sequence ID" value="MVT64894.1"/>
    <property type="molecule type" value="Genomic_DNA"/>
</dbReference>
<comment type="catalytic activity">
    <reaction evidence="8">
        <text>L-seryl-tRNA(Sec) + selenophosphate + H(+) = L-selenocysteinyl-tRNA(Sec) + phosphate</text>
        <dbReference type="Rhea" id="RHEA:22728"/>
        <dbReference type="Rhea" id="RHEA-COMP:9742"/>
        <dbReference type="Rhea" id="RHEA-COMP:9743"/>
        <dbReference type="ChEBI" id="CHEBI:15378"/>
        <dbReference type="ChEBI" id="CHEBI:16144"/>
        <dbReference type="ChEBI" id="CHEBI:43474"/>
        <dbReference type="ChEBI" id="CHEBI:78533"/>
        <dbReference type="ChEBI" id="CHEBI:78573"/>
        <dbReference type="EC" id="2.9.1.1"/>
    </reaction>
</comment>
<reference evidence="10 11" key="1">
    <citation type="submission" date="2019-12" db="EMBL/GenBank/DDBJ databases">
        <title>Draft genome sequences Bradyrhizobium cajani AMBPC1010, Bradyrhizobium pachyrhizi AMBPC1040 and Bradyrhizobium yuanmingense ALSPC3051, three plant growth promoting strains isolated from nodules of Cajanus cajan L. in Dominican Republic.</title>
        <authorList>
            <person name="Flores-Felix J.D."/>
            <person name="Araujo J."/>
            <person name="Diaz-Alcantara C."/>
            <person name="Gonzalez-Andres F."/>
            <person name="Velazquez E."/>
        </authorList>
    </citation>
    <scope>NUCLEOTIDE SEQUENCE [LARGE SCALE GENOMIC DNA]</scope>
    <source>
        <strain evidence="10 11">1040</strain>
    </source>
</reference>
<feature type="modified residue" description="N6-(pyridoxal phosphate)lysine" evidence="8 9">
    <location>
        <position position="293"/>
    </location>
</feature>
<dbReference type="SUPFAM" id="SSF53383">
    <property type="entry name" value="PLP-dependent transferases"/>
    <property type="match status" value="1"/>
</dbReference>
<evidence type="ECO:0000313" key="10">
    <source>
        <dbReference type="EMBL" id="MVT64894.1"/>
    </source>
</evidence>
<dbReference type="Proteomes" id="UP000436468">
    <property type="component" value="Unassembled WGS sequence"/>
</dbReference>
<dbReference type="GO" id="GO:0001514">
    <property type="term" value="P:selenocysteine incorporation"/>
    <property type="evidence" value="ECO:0007669"/>
    <property type="project" value="UniProtKB-UniRule"/>
</dbReference>
<evidence type="ECO:0000256" key="8">
    <source>
        <dbReference type="HAMAP-Rule" id="MF_00423"/>
    </source>
</evidence>
<name>A0A844SLT9_9BRAD</name>
<organism evidence="10 11">
    <name type="scientific">Bradyrhizobium pachyrhizi</name>
    <dbReference type="NCBI Taxonomy" id="280333"/>
    <lineage>
        <taxon>Bacteria</taxon>
        <taxon>Pseudomonadati</taxon>
        <taxon>Pseudomonadota</taxon>
        <taxon>Alphaproteobacteria</taxon>
        <taxon>Hyphomicrobiales</taxon>
        <taxon>Nitrobacteraceae</taxon>
        <taxon>Bradyrhizobium</taxon>
    </lineage>
</organism>
<evidence type="ECO:0000256" key="3">
    <source>
        <dbReference type="ARBA" id="ARBA00022679"/>
    </source>
</evidence>
<dbReference type="InterPro" id="IPR018319">
    <property type="entry name" value="SelA-like"/>
</dbReference>
<comment type="subcellular location">
    <subcellularLocation>
        <location evidence="8">Cytoplasm</location>
    </subcellularLocation>
</comment>
<dbReference type="InterPro" id="IPR015421">
    <property type="entry name" value="PyrdxlP-dep_Trfase_major"/>
</dbReference>
<keyword evidence="11" id="KW-1185">Reference proteome</keyword>
<dbReference type="UniPathway" id="UPA00906">
    <property type="reaction ID" value="UER00896"/>
</dbReference>
<dbReference type="InterPro" id="IPR015424">
    <property type="entry name" value="PyrdxlP-dep_Trfase"/>
</dbReference>
<dbReference type="EC" id="2.9.1.1" evidence="8"/>
<dbReference type="HAMAP" id="MF_00423">
    <property type="entry name" value="SelA"/>
    <property type="match status" value="1"/>
</dbReference>
<proteinExistence type="inferred from homology"/>
<dbReference type="NCBIfam" id="TIGR00474">
    <property type="entry name" value="selA"/>
    <property type="match status" value="1"/>
</dbReference>
<keyword evidence="2 8" id="KW-0963">Cytoplasm</keyword>
<dbReference type="AlphaFoldDB" id="A0A844SLT9"/>
<evidence type="ECO:0000256" key="1">
    <source>
        <dbReference type="ARBA" id="ARBA00001933"/>
    </source>
</evidence>
<comment type="caution">
    <text evidence="10">The sequence shown here is derived from an EMBL/GenBank/DDBJ whole genome shotgun (WGS) entry which is preliminary data.</text>
</comment>
<comment type="function">
    <text evidence="8">Converts seryl-tRNA(Sec) to selenocysteinyl-tRNA(Sec) required for selenoprotein biosynthesis.</text>
</comment>
<dbReference type="RefSeq" id="WP_157342155.1">
    <property type="nucleotide sequence ID" value="NZ_WQNF01000004.1"/>
</dbReference>
<comment type="pathway">
    <text evidence="8">Aminoacyl-tRNA biosynthesis; selenocysteinyl-tRNA(Sec) biosynthesis; selenocysteinyl-tRNA(Sec) from L-seryl-tRNA(Sec) (bacterial route): step 1/1.</text>
</comment>
<dbReference type="PANTHER" id="PTHR32328:SF0">
    <property type="entry name" value="L-SERYL-TRNA(SEC) SELENIUM TRANSFERASE"/>
    <property type="match status" value="1"/>
</dbReference>
<dbReference type="GO" id="GO:0005737">
    <property type="term" value="C:cytoplasm"/>
    <property type="evidence" value="ECO:0007669"/>
    <property type="project" value="UniProtKB-SubCell"/>
</dbReference>
<comment type="cofactor">
    <cofactor evidence="1 8 9">
        <name>pyridoxal 5'-phosphate</name>
        <dbReference type="ChEBI" id="CHEBI:597326"/>
    </cofactor>
</comment>
<comment type="similarity">
    <text evidence="7 8">Belongs to the SelA family.</text>
</comment>
<keyword evidence="4 8" id="KW-0663">Pyridoxal phosphate</keyword>
<dbReference type="Gene3D" id="3.90.1150.180">
    <property type="match status" value="1"/>
</dbReference>
<dbReference type="PANTHER" id="PTHR32328">
    <property type="entry name" value="L-SERYL-TRNA(SEC) SELENIUM TRANSFERASE"/>
    <property type="match status" value="1"/>
</dbReference>